<dbReference type="PANTHER" id="PTHR43384">
    <property type="entry name" value="SEPTUM SITE-DETERMINING PROTEIN MIND HOMOLOG, CHLOROPLASTIC-RELATED"/>
    <property type="match status" value="1"/>
</dbReference>
<comment type="caution">
    <text evidence="2">The sequence shown here is derived from an EMBL/GenBank/DDBJ whole genome shotgun (WGS) entry which is preliminary data.</text>
</comment>
<organism evidence="2 3">
    <name type="scientific">Actinokineospora fastidiosa</name>
    <dbReference type="NCBI Taxonomy" id="1816"/>
    <lineage>
        <taxon>Bacteria</taxon>
        <taxon>Bacillati</taxon>
        <taxon>Actinomycetota</taxon>
        <taxon>Actinomycetes</taxon>
        <taxon>Pseudonocardiales</taxon>
        <taxon>Pseudonocardiaceae</taxon>
        <taxon>Actinokineospora</taxon>
    </lineage>
</organism>
<feature type="domain" description="Rv3660c-like CheY-like N-terminal" evidence="1">
    <location>
        <begin position="8"/>
        <end position="111"/>
    </location>
</feature>
<dbReference type="InterPro" id="IPR050625">
    <property type="entry name" value="ParA/MinD_ATPase"/>
</dbReference>
<name>A0A918G3U4_9PSEU</name>
<evidence type="ECO:0000313" key="3">
    <source>
        <dbReference type="Proteomes" id="UP000660680"/>
    </source>
</evidence>
<dbReference type="PANTHER" id="PTHR43384:SF11">
    <property type="entry name" value="SEPTUM SITE DETERMINING PROTEIN"/>
    <property type="match status" value="1"/>
</dbReference>
<protein>
    <recommendedName>
        <fullName evidence="1">Rv3660c-like CheY-like N-terminal domain-containing protein</fullName>
    </recommendedName>
</protein>
<reference evidence="2" key="1">
    <citation type="journal article" date="2014" name="Int. J. Syst. Evol. Microbiol.">
        <title>Complete genome sequence of Corynebacterium casei LMG S-19264T (=DSM 44701T), isolated from a smear-ripened cheese.</title>
        <authorList>
            <consortium name="US DOE Joint Genome Institute (JGI-PGF)"/>
            <person name="Walter F."/>
            <person name="Albersmeier A."/>
            <person name="Kalinowski J."/>
            <person name="Ruckert C."/>
        </authorList>
    </citation>
    <scope>NUCLEOTIDE SEQUENCE</scope>
    <source>
        <strain evidence="2">JCM 3276</strain>
    </source>
</reference>
<gene>
    <name evidence="2" type="ORF">GCM10010171_06720</name>
</gene>
<dbReference type="GO" id="GO:0005829">
    <property type="term" value="C:cytosol"/>
    <property type="evidence" value="ECO:0007669"/>
    <property type="project" value="TreeGrafter"/>
</dbReference>
<reference evidence="2" key="2">
    <citation type="submission" date="2020-09" db="EMBL/GenBank/DDBJ databases">
        <authorList>
            <person name="Sun Q."/>
            <person name="Ohkuma M."/>
        </authorList>
    </citation>
    <scope>NUCLEOTIDE SEQUENCE</scope>
    <source>
        <strain evidence="2">JCM 3276</strain>
    </source>
</reference>
<evidence type="ECO:0000259" key="1">
    <source>
        <dbReference type="Pfam" id="PF26563"/>
    </source>
</evidence>
<dbReference type="InterPro" id="IPR022521">
    <property type="entry name" value="Rv3660c"/>
</dbReference>
<dbReference type="EMBL" id="BMRB01000001">
    <property type="protein sequence ID" value="GGS17095.1"/>
    <property type="molecule type" value="Genomic_DNA"/>
</dbReference>
<dbReference type="RefSeq" id="WP_189208782.1">
    <property type="nucleotide sequence ID" value="NZ_BMRB01000001.1"/>
</dbReference>
<dbReference type="Gene3D" id="3.40.50.300">
    <property type="entry name" value="P-loop containing nucleotide triphosphate hydrolases"/>
    <property type="match status" value="1"/>
</dbReference>
<proteinExistence type="predicted"/>
<accession>A0A918G3U4</accession>
<evidence type="ECO:0000313" key="2">
    <source>
        <dbReference type="EMBL" id="GGS17095.1"/>
    </source>
</evidence>
<dbReference type="InterPro" id="IPR027417">
    <property type="entry name" value="P-loop_NTPase"/>
</dbReference>
<keyword evidence="3" id="KW-1185">Reference proteome</keyword>
<dbReference type="NCBIfam" id="TIGR03815">
    <property type="entry name" value="CpaE_hom_Actino"/>
    <property type="match status" value="1"/>
</dbReference>
<dbReference type="GO" id="GO:0016887">
    <property type="term" value="F:ATP hydrolysis activity"/>
    <property type="evidence" value="ECO:0007669"/>
    <property type="project" value="TreeGrafter"/>
</dbReference>
<dbReference type="AlphaFoldDB" id="A0A918G3U4"/>
<dbReference type="Proteomes" id="UP000660680">
    <property type="component" value="Unassembled WGS sequence"/>
</dbReference>
<sequence>MSRPIACLRDESLADEVLRLAAVAQCPLDRVADPVELSARWSGPPLVLVDDPASCRGLPKRESLLVIHAGPPPTAFLSAAYDAGATRVVCLPDDADWLQCAFADAVESPAGRAGPVLAVVGGTGGAGASVFAAALALTALDAGEPTLLVDCDPLSGGLDLVLGTETTPGVRWPDIRLSSGRVSAASLHAALPGRTKGNARLTILSGARAGEGPTADAVSAVVAAGRRTGETVICDLPRHPTEATRSALSSADLVAMVVPADIRSCAAAHRTMTTLRDHGAHPALVIRGPSPSRLTPQEIAKTLSTRLLAKYTFDRDLPRLIDQGLFHPRPSLTRAAKTVLRELNPNSPRASPTPRHP</sequence>
<dbReference type="GO" id="GO:0009898">
    <property type="term" value="C:cytoplasmic side of plasma membrane"/>
    <property type="evidence" value="ECO:0007669"/>
    <property type="project" value="TreeGrafter"/>
</dbReference>
<dbReference type="Pfam" id="PF26563">
    <property type="entry name" value="Rv3660c_N"/>
    <property type="match status" value="1"/>
</dbReference>
<dbReference type="SUPFAM" id="SSF52540">
    <property type="entry name" value="P-loop containing nucleoside triphosphate hydrolases"/>
    <property type="match status" value="1"/>
</dbReference>
<dbReference type="GO" id="GO:0051782">
    <property type="term" value="P:negative regulation of cell division"/>
    <property type="evidence" value="ECO:0007669"/>
    <property type="project" value="TreeGrafter"/>
</dbReference>
<dbReference type="GO" id="GO:0005524">
    <property type="term" value="F:ATP binding"/>
    <property type="evidence" value="ECO:0007669"/>
    <property type="project" value="TreeGrafter"/>
</dbReference>
<dbReference type="InterPro" id="IPR059050">
    <property type="entry name" value="Rv3660c_N"/>
</dbReference>